<proteinExistence type="predicted"/>
<protein>
    <submittedName>
        <fullName evidence="1">Uncharacterized protein</fullName>
    </submittedName>
</protein>
<evidence type="ECO:0000313" key="1">
    <source>
        <dbReference type="EMBL" id="JAD22025.1"/>
    </source>
</evidence>
<reference evidence="1" key="2">
    <citation type="journal article" date="2015" name="Data Brief">
        <title>Shoot transcriptome of the giant reed, Arundo donax.</title>
        <authorList>
            <person name="Barrero R.A."/>
            <person name="Guerrero F.D."/>
            <person name="Moolhuijzen P."/>
            <person name="Goolsby J.A."/>
            <person name="Tidwell J."/>
            <person name="Bellgard S.E."/>
            <person name="Bellgard M.I."/>
        </authorList>
    </citation>
    <scope>NUCLEOTIDE SEQUENCE</scope>
    <source>
        <tissue evidence="1">Shoot tissue taken approximately 20 cm above the soil surface</tissue>
    </source>
</reference>
<reference evidence="1" key="1">
    <citation type="submission" date="2014-09" db="EMBL/GenBank/DDBJ databases">
        <authorList>
            <person name="Magalhaes I.L.F."/>
            <person name="Oliveira U."/>
            <person name="Santos F.R."/>
            <person name="Vidigal T.H.D.A."/>
            <person name="Brescovit A.D."/>
            <person name="Santos A.J."/>
        </authorList>
    </citation>
    <scope>NUCLEOTIDE SEQUENCE</scope>
    <source>
        <tissue evidence="1">Shoot tissue taken approximately 20 cm above the soil surface</tissue>
    </source>
</reference>
<name>A0A0A8Y9N6_ARUDO</name>
<organism evidence="1">
    <name type="scientific">Arundo donax</name>
    <name type="common">Giant reed</name>
    <name type="synonym">Donax arundinaceus</name>
    <dbReference type="NCBI Taxonomy" id="35708"/>
    <lineage>
        <taxon>Eukaryota</taxon>
        <taxon>Viridiplantae</taxon>
        <taxon>Streptophyta</taxon>
        <taxon>Embryophyta</taxon>
        <taxon>Tracheophyta</taxon>
        <taxon>Spermatophyta</taxon>
        <taxon>Magnoliopsida</taxon>
        <taxon>Liliopsida</taxon>
        <taxon>Poales</taxon>
        <taxon>Poaceae</taxon>
        <taxon>PACMAD clade</taxon>
        <taxon>Arundinoideae</taxon>
        <taxon>Arundineae</taxon>
        <taxon>Arundo</taxon>
    </lineage>
</organism>
<dbReference type="AlphaFoldDB" id="A0A0A8Y9N6"/>
<sequence>MLCSFLDSCEPMLPECSAVAQVEDSRLESTNAVRFMCLATATGQQFTPVEIIPDARQ</sequence>
<dbReference type="EMBL" id="GBRH01275870">
    <property type="protein sequence ID" value="JAD22025.1"/>
    <property type="molecule type" value="Transcribed_RNA"/>
</dbReference>
<accession>A0A0A8Y9N6</accession>